<dbReference type="EMBL" id="VFQX01000028">
    <property type="protein sequence ID" value="KAF0978918.1"/>
    <property type="molecule type" value="Genomic_DNA"/>
</dbReference>
<name>A0A6A5BYZ9_NAEFO</name>
<accession>A0A6A5BYZ9</accession>
<gene>
    <name evidence="3" type="ORF">FDP41_001988</name>
</gene>
<dbReference type="VEuPathDB" id="AmoebaDB:FDP41_001988"/>
<evidence type="ECO:0000313" key="3">
    <source>
        <dbReference type="EMBL" id="KAF0978918.1"/>
    </source>
</evidence>
<feature type="chain" id="PRO_5025648089" evidence="2">
    <location>
        <begin position="29"/>
        <end position="441"/>
    </location>
</feature>
<dbReference type="RefSeq" id="XP_044563631.1">
    <property type="nucleotide sequence ID" value="XM_044705132.1"/>
</dbReference>
<dbReference type="VEuPathDB" id="AmoebaDB:NfTy_033640"/>
<sequence length="441" mass="51508">MRSSKELIVSAAISSCIALLFCIVLTQANHVVTKPPPPKPKHVDSYGDHQKYCYRKCVRYDSIKGECSTYDWEGTTKRCVQYKTVGKGRCIEYKRREKCLKWEGPSTICVAHGTRPECAKSEKLTTCVQEDFRKSCKKKGYNGLCSEWAFREICVDSYAQANKKPDPYARCDLYSYIPKLKCYHKRRCAHYKVDSYCVKHHNKCRKECKYVEVKTQDLYVPHNAVKVPKGKPDPYAPPKVFKKVCFKKCHRICSEFSKRSTCDKYENVKFCKKTGYIQYCAQPASSGDGYVQKPDNYNPPPCKNKKKIKYCIRWKKERQCDEYRKVRVCLKRKTLYYCASYKFTPFCTQYEHLPKRCVKKRHSKKCINKSKGQRVCCKYALEGGKQVCRAKASITKCAEFKTICHKVQEDNNDTVPVRGFGKKKKKKHHYHKKKAHPTKKH</sequence>
<evidence type="ECO:0000256" key="1">
    <source>
        <dbReference type="SAM" id="MobiDB-lite"/>
    </source>
</evidence>
<protein>
    <submittedName>
        <fullName evidence="3">Uncharacterized protein</fullName>
    </submittedName>
</protein>
<evidence type="ECO:0000313" key="4">
    <source>
        <dbReference type="Proteomes" id="UP000444721"/>
    </source>
</evidence>
<dbReference type="AlphaFoldDB" id="A0A6A5BYZ9"/>
<dbReference type="Proteomes" id="UP000444721">
    <property type="component" value="Unassembled WGS sequence"/>
</dbReference>
<dbReference type="OrthoDB" id="10257208at2759"/>
<comment type="caution">
    <text evidence="3">The sequence shown here is derived from an EMBL/GenBank/DDBJ whole genome shotgun (WGS) entry which is preliminary data.</text>
</comment>
<feature type="signal peptide" evidence="2">
    <location>
        <begin position="1"/>
        <end position="28"/>
    </location>
</feature>
<organism evidence="3 4">
    <name type="scientific">Naegleria fowleri</name>
    <name type="common">Brain eating amoeba</name>
    <dbReference type="NCBI Taxonomy" id="5763"/>
    <lineage>
        <taxon>Eukaryota</taxon>
        <taxon>Discoba</taxon>
        <taxon>Heterolobosea</taxon>
        <taxon>Tetramitia</taxon>
        <taxon>Eutetramitia</taxon>
        <taxon>Vahlkampfiidae</taxon>
        <taxon>Naegleria</taxon>
    </lineage>
</organism>
<feature type="compositionally biased region" description="Basic residues" evidence="1">
    <location>
        <begin position="420"/>
        <end position="441"/>
    </location>
</feature>
<dbReference type="OMA" id="YARCDLY"/>
<proteinExistence type="predicted"/>
<dbReference type="GeneID" id="68109206"/>
<evidence type="ECO:0000256" key="2">
    <source>
        <dbReference type="SAM" id="SignalP"/>
    </source>
</evidence>
<dbReference type="VEuPathDB" id="AmoebaDB:NF0008530"/>
<keyword evidence="2" id="KW-0732">Signal</keyword>
<feature type="region of interest" description="Disordered" evidence="1">
    <location>
        <begin position="415"/>
        <end position="441"/>
    </location>
</feature>
<keyword evidence="4" id="KW-1185">Reference proteome</keyword>
<reference evidence="3 4" key="1">
    <citation type="journal article" date="2019" name="Sci. Rep.">
        <title>Nanopore sequencing improves the draft genome of the human pathogenic amoeba Naegleria fowleri.</title>
        <authorList>
            <person name="Liechti N."/>
            <person name="Schurch N."/>
            <person name="Bruggmann R."/>
            <person name="Wittwer M."/>
        </authorList>
    </citation>
    <scope>NUCLEOTIDE SEQUENCE [LARGE SCALE GENOMIC DNA]</scope>
    <source>
        <strain evidence="3 4">ATCC 30894</strain>
    </source>
</reference>